<gene>
    <name evidence="1" type="ORF">DSL72_007113</name>
</gene>
<keyword evidence="2" id="KW-1185">Reference proteome</keyword>
<sequence length="157" mass="17260">MDTTFVLGRSKPALGARFPMQLFRVEGRGSDYLTQNQTLPPFEPTANGFKACRDTTAEYNPNSLATEAGTFGLGAGFVDLLWCLVLDVMIARSIGIDKKCAMHTPETSHSLKDHHLGVHPHSSSGKMSEHSRMVIIWGMAGARISKDVQRQKPQFCP</sequence>
<dbReference type="Proteomes" id="UP000672032">
    <property type="component" value="Chromosome 6"/>
</dbReference>
<organism evidence="1 2">
    <name type="scientific">Monilinia vaccinii-corymbosi</name>
    <dbReference type="NCBI Taxonomy" id="61207"/>
    <lineage>
        <taxon>Eukaryota</taxon>
        <taxon>Fungi</taxon>
        <taxon>Dikarya</taxon>
        <taxon>Ascomycota</taxon>
        <taxon>Pezizomycotina</taxon>
        <taxon>Leotiomycetes</taxon>
        <taxon>Helotiales</taxon>
        <taxon>Sclerotiniaceae</taxon>
        <taxon>Monilinia</taxon>
    </lineage>
</organism>
<proteinExistence type="predicted"/>
<protein>
    <submittedName>
        <fullName evidence="1">Uncharacterized protein</fullName>
    </submittedName>
</protein>
<evidence type="ECO:0000313" key="1">
    <source>
        <dbReference type="EMBL" id="QSZ35991.1"/>
    </source>
</evidence>
<dbReference type="AlphaFoldDB" id="A0A8A3PM55"/>
<accession>A0A8A3PM55</accession>
<name>A0A8A3PM55_9HELO</name>
<dbReference type="EMBL" id="CP063410">
    <property type="protein sequence ID" value="QSZ35991.1"/>
    <property type="molecule type" value="Genomic_DNA"/>
</dbReference>
<reference evidence="1" key="1">
    <citation type="submission" date="2020-10" db="EMBL/GenBank/DDBJ databases">
        <title>Genome Sequence of Monilinia vaccinii-corymbosi Sheds Light on Mummy Berry Disease Infection of Blueberry and Mating Type.</title>
        <authorList>
            <person name="Yow A.G."/>
            <person name="Zhang Y."/>
            <person name="Bansal K."/>
            <person name="Eacker S.M."/>
            <person name="Sullivan S."/>
            <person name="Liachko I."/>
            <person name="Cubeta M.A."/>
            <person name="Rollins J.A."/>
            <person name="Ashrafi H."/>
        </authorList>
    </citation>
    <scope>NUCLEOTIDE SEQUENCE</scope>
    <source>
        <strain evidence="1">RL-1</strain>
    </source>
</reference>
<evidence type="ECO:0000313" key="2">
    <source>
        <dbReference type="Proteomes" id="UP000672032"/>
    </source>
</evidence>
<dbReference type="OrthoDB" id="10597547at2759"/>